<evidence type="ECO:0000256" key="1">
    <source>
        <dbReference type="SAM" id="MobiDB-lite"/>
    </source>
</evidence>
<proteinExistence type="predicted"/>
<organism evidence="2 3">
    <name type="scientific">Hypsizygus marmoreus</name>
    <name type="common">White beech mushroom</name>
    <name type="synonym">Agaricus marmoreus</name>
    <dbReference type="NCBI Taxonomy" id="39966"/>
    <lineage>
        <taxon>Eukaryota</taxon>
        <taxon>Fungi</taxon>
        <taxon>Dikarya</taxon>
        <taxon>Basidiomycota</taxon>
        <taxon>Agaricomycotina</taxon>
        <taxon>Agaricomycetes</taxon>
        <taxon>Agaricomycetidae</taxon>
        <taxon>Agaricales</taxon>
        <taxon>Tricholomatineae</taxon>
        <taxon>Lyophyllaceae</taxon>
        <taxon>Hypsizygus</taxon>
    </lineage>
</organism>
<reference evidence="2" key="1">
    <citation type="submission" date="2018-04" db="EMBL/GenBank/DDBJ databases">
        <title>Whole genome sequencing of Hypsizygus marmoreus.</title>
        <authorList>
            <person name="Choi I.-G."/>
            <person name="Min B."/>
            <person name="Kim J.-G."/>
            <person name="Kim S."/>
            <person name="Oh Y.-L."/>
            <person name="Kong W.-S."/>
            <person name="Park H."/>
            <person name="Jeong J."/>
            <person name="Song E.-S."/>
        </authorList>
    </citation>
    <scope>NUCLEOTIDE SEQUENCE [LARGE SCALE GENOMIC DNA]</scope>
    <source>
        <strain evidence="2">51987-8</strain>
    </source>
</reference>
<comment type="caution">
    <text evidence="2">The sequence shown here is derived from an EMBL/GenBank/DDBJ whole genome shotgun (WGS) entry which is preliminary data.</text>
</comment>
<dbReference type="EMBL" id="LUEZ02000068">
    <property type="protein sequence ID" value="RDB20377.1"/>
    <property type="molecule type" value="Genomic_DNA"/>
</dbReference>
<name>A0A369JIH9_HYPMA</name>
<feature type="compositionally biased region" description="Polar residues" evidence="1">
    <location>
        <begin position="1"/>
        <end position="24"/>
    </location>
</feature>
<dbReference type="InParanoid" id="A0A369JIH9"/>
<accession>A0A369JIH9</accession>
<dbReference type="AlphaFoldDB" id="A0A369JIH9"/>
<evidence type="ECO:0000313" key="3">
    <source>
        <dbReference type="Proteomes" id="UP000076154"/>
    </source>
</evidence>
<gene>
    <name evidence="2" type="ORF">Hypma_012505</name>
</gene>
<sequence length="160" mass="17093">MTQSIPPTGTSGNITPIINQNQTGIPGIPQRPVSPSGNEDNVDQILTRNIFRQLRRDSGEENVSDDEETTSRQNSPNPEPPKASEGPLLQFLSAYSLLTATECHQVDTVILASGPSPKQARTPAVATGPLFSAALEQPALSNSGAHKFSVHPLVRDLAIY</sequence>
<feature type="compositionally biased region" description="Polar residues" evidence="1">
    <location>
        <begin position="33"/>
        <end position="47"/>
    </location>
</feature>
<keyword evidence="3" id="KW-1185">Reference proteome</keyword>
<dbReference type="Proteomes" id="UP000076154">
    <property type="component" value="Unassembled WGS sequence"/>
</dbReference>
<evidence type="ECO:0000313" key="2">
    <source>
        <dbReference type="EMBL" id="RDB20377.1"/>
    </source>
</evidence>
<feature type="region of interest" description="Disordered" evidence="1">
    <location>
        <begin position="1"/>
        <end position="87"/>
    </location>
</feature>
<protein>
    <submittedName>
        <fullName evidence="2">Uncharacterized protein</fullName>
    </submittedName>
</protein>